<name>A0ABU1ESW8_9FLAO</name>
<evidence type="ECO:0008006" key="3">
    <source>
        <dbReference type="Google" id="ProtNLM"/>
    </source>
</evidence>
<dbReference type="RefSeq" id="WP_309562359.1">
    <property type="nucleotide sequence ID" value="NZ_JAVJIU010000004.1"/>
</dbReference>
<proteinExistence type="predicted"/>
<gene>
    <name evidence="1" type="ORF">RE431_12695</name>
</gene>
<evidence type="ECO:0000313" key="1">
    <source>
        <dbReference type="EMBL" id="MDR5591498.1"/>
    </source>
</evidence>
<dbReference type="EMBL" id="JAVJIU010000004">
    <property type="protein sequence ID" value="MDR5591498.1"/>
    <property type="molecule type" value="Genomic_DNA"/>
</dbReference>
<organism evidence="1 2">
    <name type="scientific">Christiangramia sediminicola</name>
    <dbReference type="NCBI Taxonomy" id="3073267"/>
    <lineage>
        <taxon>Bacteria</taxon>
        <taxon>Pseudomonadati</taxon>
        <taxon>Bacteroidota</taxon>
        <taxon>Flavobacteriia</taxon>
        <taxon>Flavobacteriales</taxon>
        <taxon>Flavobacteriaceae</taxon>
        <taxon>Christiangramia</taxon>
    </lineage>
</organism>
<dbReference type="PROSITE" id="PS51257">
    <property type="entry name" value="PROKAR_LIPOPROTEIN"/>
    <property type="match status" value="1"/>
</dbReference>
<reference evidence="2" key="1">
    <citation type="submission" date="2023-07" db="EMBL/GenBank/DDBJ databases">
        <title>Christiangramia sp. SM2212., a novel bacterium of the family Flavobacteriaceae isolated from the sea sediment.</title>
        <authorList>
            <person name="Wang J."/>
            <person name="Zhang X."/>
        </authorList>
    </citation>
    <scope>NUCLEOTIDE SEQUENCE [LARGE SCALE GENOMIC DNA]</scope>
    <source>
        <strain evidence="2">SM2212</strain>
    </source>
</reference>
<dbReference type="Proteomes" id="UP001257234">
    <property type="component" value="Unassembled WGS sequence"/>
</dbReference>
<accession>A0ABU1ESW8</accession>
<keyword evidence="2" id="KW-1185">Reference proteome</keyword>
<sequence length="571" mass="63210">MKKSFNYLLVLLGLVVVSCNPLDDIHDEIDNELDSQLAVAQTDYVLTEDDYEDLGQSFPNFGSVEDARTLIPSLLSDLYPTYGDGSIINVGFDLYNPLRVDGYTVTSSDYAMVDLSVDYFSGRGEIIDFLDAKYPQAEEGDFVELTYNVLAEEISYTLNDDDYDFVGDEFADTYSGPAGNAAQFGSFDVRTTSDNYWSDEMLVEALGAIISEEFGDVAGQKYNVSYQVYSGSVETRSMTIQFDGNTYVSVGGTAYEFSDEDYDAVGAEFAETYPGPAANVARFGSFDVRASSDNYWSESMLLEAVNFTLKAAYPDAEDGSKFIVSYAIYNGSVATSIMNVVLSGDDYVIDTDASVSTIEETTVFAYTNGDWDEPYMLPSDSYTEEFGQSFSNFGDEEEALMKIGIFLGREFPYAQEGEYKAVGYRFYNGEATVTEYVNYVFEGGEWNAIPTVTSETLQFGYEDGMWVPDNTIKYTLAGGDYSIIADALSGNTDLATQIASMERYSNFDRRPGASAYWDDDAVLLAMQAFLNEIAPNAPEGQKYVLTFDIYNGTNTTESISLIKEGGEWVRF</sequence>
<evidence type="ECO:0000313" key="2">
    <source>
        <dbReference type="Proteomes" id="UP001257234"/>
    </source>
</evidence>
<comment type="caution">
    <text evidence="1">The sequence shown here is derived from an EMBL/GenBank/DDBJ whole genome shotgun (WGS) entry which is preliminary data.</text>
</comment>
<protein>
    <recommendedName>
        <fullName evidence="3">DUF5017 domain-containing protein</fullName>
    </recommendedName>
</protein>